<dbReference type="InterPro" id="IPR016181">
    <property type="entry name" value="Acyl_CoA_acyltransferase"/>
</dbReference>
<reference evidence="3" key="1">
    <citation type="journal article" date="2019" name="Int. J. Syst. Evol. Microbiol.">
        <title>The Global Catalogue of Microorganisms (GCM) 10K type strain sequencing project: providing services to taxonomists for standard genome sequencing and annotation.</title>
        <authorList>
            <consortium name="The Broad Institute Genomics Platform"/>
            <consortium name="The Broad Institute Genome Sequencing Center for Infectious Disease"/>
            <person name="Wu L."/>
            <person name="Ma J."/>
        </authorList>
    </citation>
    <scope>NUCLEOTIDE SEQUENCE [LARGE SCALE GENOMIC DNA]</scope>
    <source>
        <strain evidence="3">KCTC 12907</strain>
    </source>
</reference>
<dbReference type="PROSITE" id="PS51186">
    <property type="entry name" value="GNAT"/>
    <property type="match status" value="1"/>
</dbReference>
<evidence type="ECO:0000313" key="3">
    <source>
        <dbReference type="Proteomes" id="UP001596378"/>
    </source>
</evidence>
<dbReference type="RefSeq" id="WP_378051857.1">
    <property type="nucleotide sequence ID" value="NZ_JBHMDN010000038.1"/>
</dbReference>
<evidence type="ECO:0000259" key="1">
    <source>
        <dbReference type="PROSITE" id="PS51186"/>
    </source>
</evidence>
<proteinExistence type="predicted"/>
<dbReference type="Gene3D" id="3.40.630.30">
    <property type="match status" value="1"/>
</dbReference>
<dbReference type="EMBL" id="JBHTAI010000031">
    <property type="protein sequence ID" value="MFC7153174.1"/>
    <property type="molecule type" value="Genomic_DNA"/>
</dbReference>
<dbReference type="CDD" id="cd04301">
    <property type="entry name" value="NAT_SF"/>
    <property type="match status" value="1"/>
</dbReference>
<dbReference type="GO" id="GO:0016746">
    <property type="term" value="F:acyltransferase activity"/>
    <property type="evidence" value="ECO:0007669"/>
    <property type="project" value="UniProtKB-KW"/>
</dbReference>
<dbReference type="Pfam" id="PF00583">
    <property type="entry name" value="Acetyltransf_1"/>
    <property type="match status" value="1"/>
</dbReference>
<organism evidence="2 3">
    <name type="scientific">Cohnella cellulosilytica</name>
    <dbReference type="NCBI Taxonomy" id="986710"/>
    <lineage>
        <taxon>Bacteria</taxon>
        <taxon>Bacillati</taxon>
        <taxon>Bacillota</taxon>
        <taxon>Bacilli</taxon>
        <taxon>Bacillales</taxon>
        <taxon>Paenibacillaceae</taxon>
        <taxon>Cohnella</taxon>
    </lineage>
</organism>
<evidence type="ECO:0000313" key="2">
    <source>
        <dbReference type="EMBL" id="MFC7153174.1"/>
    </source>
</evidence>
<accession>A0ABW2FLR5</accession>
<sequence length="274" mass="29966">MQETNRLKSLAELAAEIEGSEIAYMLDRMAAIRDRPGNPEGIEIARVGQAAGFYSRTMPWATFNTVKGLRSGDADALAEFVDFYRSRERKPQFELVPGLADQGLMERLSGLGFGQTGFHTSMAMTAADALHAGPPADELEIRPLREDEFELYAAVHCRGTGLPDSGIAPVAANNRVLYDRPGWRFYVALWEDRPAGVAVSHMSEGTASLTFAATLPEYRGRGIQTALLRSRISDAFAAGCGLVVGQCAFGSQSHRNMERVGMRVGYVRASWTER</sequence>
<keyword evidence="2" id="KW-0012">Acyltransferase</keyword>
<dbReference type="Proteomes" id="UP001596378">
    <property type="component" value="Unassembled WGS sequence"/>
</dbReference>
<dbReference type="InterPro" id="IPR000182">
    <property type="entry name" value="GNAT_dom"/>
</dbReference>
<name>A0ABW2FLR5_9BACL</name>
<gene>
    <name evidence="2" type="ORF">ACFQMJ_32025</name>
</gene>
<protein>
    <submittedName>
        <fullName evidence="2">GNAT family N-acetyltransferase</fullName>
        <ecNumber evidence="2">2.3.1.-</ecNumber>
    </submittedName>
</protein>
<keyword evidence="2" id="KW-0808">Transferase</keyword>
<feature type="domain" description="N-acetyltransferase" evidence="1">
    <location>
        <begin position="139"/>
        <end position="274"/>
    </location>
</feature>
<dbReference type="EC" id="2.3.1.-" evidence="2"/>
<dbReference type="SUPFAM" id="SSF55729">
    <property type="entry name" value="Acyl-CoA N-acyltransferases (Nat)"/>
    <property type="match status" value="1"/>
</dbReference>
<keyword evidence="3" id="KW-1185">Reference proteome</keyword>
<comment type="caution">
    <text evidence="2">The sequence shown here is derived from an EMBL/GenBank/DDBJ whole genome shotgun (WGS) entry which is preliminary data.</text>
</comment>